<keyword evidence="2" id="KW-1185">Reference proteome</keyword>
<accession>A0ABQ3VG64</accession>
<dbReference type="EMBL" id="BNJJ01000007">
    <property type="protein sequence ID" value="GHO84808.1"/>
    <property type="molecule type" value="Genomic_DNA"/>
</dbReference>
<proteinExistence type="predicted"/>
<gene>
    <name evidence="1" type="ORF">KSZ_28140</name>
</gene>
<comment type="caution">
    <text evidence="1">The sequence shown here is derived from an EMBL/GenBank/DDBJ whole genome shotgun (WGS) entry which is preliminary data.</text>
</comment>
<name>A0ABQ3VG64_9CHLR</name>
<organism evidence="1 2">
    <name type="scientific">Dictyobacter formicarum</name>
    <dbReference type="NCBI Taxonomy" id="2778368"/>
    <lineage>
        <taxon>Bacteria</taxon>
        <taxon>Bacillati</taxon>
        <taxon>Chloroflexota</taxon>
        <taxon>Ktedonobacteria</taxon>
        <taxon>Ktedonobacterales</taxon>
        <taxon>Dictyobacteraceae</taxon>
        <taxon>Dictyobacter</taxon>
    </lineage>
</organism>
<protein>
    <submittedName>
        <fullName evidence="1">Uncharacterized protein</fullName>
    </submittedName>
</protein>
<dbReference type="Proteomes" id="UP000635565">
    <property type="component" value="Unassembled WGS sequence"/>
</dbReference>
<dbReference type="RefSeq" id="WP_201362438.1">
    <property type="nucleotide sequence ID" value="NZ_BNJJ01000007.1"/>
</dbReference>
<sequence>MAETQSQRVKRISQHLDEARTSLEQDLAASNDVTLKRIEVDAATVVTLSLVSELLPEQIQKQVTEFISLHEQVWNTDAPVVVGHTPRKPLGERLFHRFAFFSAHAAKQG</sequence>
<evidence type="ECO:0000313" key="1">
    <source>
        <dbReference type="EMBL" id="GHO84808.1"/>
    </source>
</evidence>
<reference evidence="1 2" key="1">
    <citation type="journal article" date="2021" name="Int. J. Syst. Evol. Microbiol.">
        <title>Reticulibacter mediterranei gen. nov., sp. nov., within the new family Reticulibacteraceae fam. nov., and Ktedonospora formicarum gen. nov., sp. nov., Ktedonobacter robiniae sp. nov., Dictyobacter formicarum sp. nov. and Dictyobacter arantiisoli sp. nov., belonging to the class Ktedonobacteria.</title>
        <authorList>
            <person name="Yabe S."/>
            <person name="Zheng Y."/>
            <person name="Wang C.M."/>
            <person name="Sakai Y."/>
            <person name="Abe K."/>
            <person name="Yokota A."/>
            <person name="Donadio S."/>
            <person name="Cavaletti L."/>
            <person name="Monciardini P."/>
        </authorList>
    </citation>
    <scope>NUCLEOTIDE SEQUENCE [LARGE SCALE GENOMIC DNA]</scope>
    <source>
        <strain evidence="1 2">SOSP1-9</strain>
    </source>
</reference>
<evidence type="ECO:0000313" key="2">
    <source>
        <dbReference type="Proteomes" id="UP000635565"/>
    </source>
</evidence>